<reference evidence="2 3" key="1">
    <citation type="journal article" date="2015" name="Nature">
        <title>rRNA introns, odd ribosomes, and small enigmatic genomes across a large radiation of phyla.</title>
        <authorList>
            <person name="Brown C.T."/>
            <person name="Hug L.A."/>
            <person name="Thomas B.C."/>
            <person name="Sharon I."/>
            <person name="Castelle C.J."/>
            <person name="Singh A."/>
            <person name="Wilkins M.J."/>
            <person name="Williams K.H."/>
            <person name="Banfield J.F."/>
        </authorList>
    </citation>
    <scope>NUCLEOTIDE SEQUENCE [LARGE SCALE GENOMIC DNA]</scope>
</reference>
<accession>A0A0G0MQI6</accession>
<dbReference type="Proteomes" id="UP000034235">
    <property type="component" value="Unassembled WGS sequence"/>
</dbReference>
<sequence length="294" mass="32472">MLGKILAPQNRLTLILVSSLVVVLGSGFFAWQAFANKPRVYPTVEASVDFDPEGLYALLVPRRDGNAIVLNLKRVSSYEDISYELAYTAENDSKETLDRGVTGTLDTQDKKNEYTQEILFGTCSKGDTFSTTSCVFDKNVANGTLLLKFKRVDKKEKVTKVYNLNTAWKLQRPDISLGTITSADEHFTFKTEALREDLSIVGFSIVNELSGVPKLPKGKSILGKVYAFNIPTAKEISSGTVIIETADVPNESMKIFKYTEKENSWKELKTQIVDGKLTAQTDGAGIFAVLVDSK</sequence>
<keyword evidence="1" id="KW-1133">Transmembrane helix</keyword>
<keyword evidence="1" id="KW-0812">Transmembrane</keyword>
<keyword evidence="1" id="KW-0472">Membrane</keyword>
<dbReference type="AlphaFoldDB" id="A0A0G0MQI6"/>
<name>A0A0G0MQI6_9BACT</name>
<gene>
    <name evidence="2" type="ORF">US86_C0001G0093</name>
</gene>
<feature type="transmembrane region" description="Helical" evidence="1">
    <location>
        <begin position="12"/>
        <end position="34"/>
    </location>
</feature>
<comment type="caution">
    <text evidence="2">The sequence shown here is derived from an EMBL/GenBank/DDBJ whole genome shotgun (WGS) entry which is preliminary data.</text>
</comment>
<evidence type="ECO:0000313" key="2">
    <source>
        <dbReference type="EMBL" id="KKQ67166.1"/>
    </source>
</evidence>
<protein>
    <submittedName>
        <fullName evidence="2">Uncharacterized protein</fullName>
    </submittedName>
</protein>
<proteinExistence type="predicted"/>
<organism evidence="2 3">
    <name type="scientific">Candidatus Daviesbacteria bacterium GW2011_GWA2_38_24</name>
    <dbReference type="NCBI Taxonomy" id="1618422"/>
    <lineage>
        <taxon>Bacteria</taxon>
        <taxon>Candidatus Daviesiibacteriota</taxon>
    </lineage>
</organism>
<evidence type="ECO:0000313" key="3">
    <source>
        <dbReference type="Proteomes" id="UP000034235"/>
    </source>
</evidence>
<dbReference type="EMBL" id="LBUP01000001">
    <property type="protein sequence ID" value="KKQ67166.1"/>
    <property type="molecule type" value="Genomic_DNA"/>
</dbReference>
<evidence type="ECO:0000256" key="1">
    <source>
        <dbReference type="SAM" id="Phobius"/>
    </source>
</evidence>